<comment type="caution">
    <text evidence="3">The sequence shown here is derived from an EMBL/GenBank/DDBJ whole genome shotgun (WGS) entry which is preliminary data.</text>
</comment>
<dbReference type="RefSeq" id="WP_131028517.1">
    <property type="nucleotide sequence ID" value="NZ_SIXF01000002.1"/>
</dbReference>
<dbReference type="PANTHER" id="PTHR47572:SF4">
    <property type="entry name" value="LACTONASE DRP35"/>
    <property type="match status" value="1"/>
</dbReference>
<feature type="domain" description="SMP-30/Gluconolactonase/LRE-like region" evidence="2">
    <location>
        <begin position="34"/>
        <end position="243"/>
    </location>
</feature>
<evidence type="ECO:0000313" key="3">
    <source>
        <dbReference type="EMBL" id="TBO44442.1"/>
    </source>
</evidence>
<dbReference type="InterPro" id="IPR011042">
    <property type="entry name" value="6-blade_b-propeller_TolB-like"/>
</dbReference>
<accession>A0A4Q9HGP9</accession>
<dbReference type="InterPro" id="IPR013658">
    <property type="entry name" value="SGL"/>
</dbReference>
<gene>
    <name evidence="3" type="ORF">EYS08_03810</name>
</gene>
<dbReference type="Gene3D" id="2.120.10.30">
    <property type="entry name" value="TolB, C-terminal domain"/>
    <property type="match status" value="1"/>
</dbReference>
<dbReference type="Proteomes" id="UP000291819">
    <property type="component" value="Unassembled WGS sequence"/>
</dbReference>
<organism evidence="3 4">
    <name type="scientific">Pedobacter kyonggii</name>
    <dbReference type="NCBI Taxonomy" id="1926871"/>
    <lineage>
        <taxon>Bacteria</taxon>
        <taxon>Pseudomonadati</taxon>
        <taxon>Bacteroidota</taxon>
        <taxon>Sphingobacteriia</taxon>
        <taxon>Sphingobacteriales</taxon>
        <taxon>Sphingobacteriaceae</taxon>
        <taxon>Pedobacter</taxon>
    </lineage>
</organism>
<dbReference type="EMBL" id="SIXF01000002">
    <property type="protein sequence ID" value="TBO44442.1"/>
    <property type="molecule type" value="Genomic_DNA"/>
</dbReference>
<keyword evidence="4" id="KW-1185">Reference proteome</keyword>
<dbReference type="SUPFAM" id="SSF63829">
    <property type="entry name" value="Calcium-dependent phosphotriesterase"/>
    <property type="match status" value="1"/>
</dbReference>
<reference evidence="3 4" key="1">
    <citation type="submission" date="2019-02" db="EMBL/GenBank/DDBJ databases">
        <title>Pedobacter kyonggii whole genome sequence analysis.</title>
        <authorList>
            <person name="Dahal R.H."/>
        </authorList>
    </citation>
    <scope>NUCLEOTIDE SEQUENCE [LARGE SCALE GENOMIC DNA]</scope>
    <source>
        <strain evidence="3 4">K-4-11-1</strain>
    </source>
</reference>
<dbReference type="InterPro" id="IPR051262">
    <property type="entry name" value="SMP-30/CGR1_Lactonase"/>
</dbReference>
<dbReference type="AlphaFoldDB" id="A0A4Q9HGP9"/>
<evidence type="ECO:0000256" key="1">
    <source>
        <dbReference type="ARBA" id="ARBA00022801"/>
    </source>
</evidence>
<protein>
    <submittedName>
        <fullName evidence="3">SMP-30/gluconolactonase/LRE family protein</fullName>
    </submittedName>
</protein>
<keyword evidence="1" id="KW-0378">Hydrolase</keyword>
<name>A0A4Q9HGP9_9SPHI</name>
<evidence type="ECO:0000313" key="4">
    <source>
        <dbReference type="Proteomes" id="UP000291819"/>
    </source>
</evidence>
<sequence length="314" mass="34547">MSLLKSFKLTQDDFSMVGTSLNRPECVWYDHDGLWVSDSRGGIAKVVKDSPPILTGSGIEIPNGFCRMVDGSFLVAGLGDGKLHRIFPNGKTEVFFSTLEVESSGVVNHCSCDRHGRVWISVMTRLKRWDDSLTTRNPDGYIVLKQRNKAQIVADDLDLTNEVKLSPDGKYLYAAESLGRRIVRFPIKSNFTLGNKEVFGPSDLGPGANPDGFTFDEEGNVWAVIIAKNGITIITKEGSTIDVFEDIKREALDEWILRCNELTANASHLANCAGDFLKLPTSLAFGGADRKTVFIGSLLMPHLYSFRSPIAGPK</sequence>
<proteinExistence type="predicted"/>
<dbReference type="Pfam" id="PF08450">
    <property type="entry name" value="SGL"/>
    <property type="match status" value="1"/>
</dbReference>
<dbReference type="OrthoDB" id="241638at2"/>
<dbReference type="PANTHER" id="PTHR47572">
    <property type="entry name" value="LIPOPROTEIN-RELATED"/>
    <property type="match status" value="1"/>
</dbReference>
<dbReference type="GO" id="GO:0016787">
    <property type="term" value="F:hydrolase activity"/>
    <property type="evidence" value="ECO:0007669"/>
    <property type="project" value="UniProtKB-KW"/>
</dbReference>
<evidence type="ECO:0000259" key="2">
    <source>
        <dbReference type="Pfam" id="PF08450"/>
    </source>
</evidence>